<evidence type="ECO:0000313" key="3">
    <source>
        <dbReference type="Proteomes" id="UP000054662"/>
    </source>
</evidence>
<evidence type="ECO:0000256" key="1">
    <source>
        <dbReference type="SAM" id="MobiDB-lite"/>
    </source>
</evidence>
<dbReference type="EMBL" id="LNZC01000009">
    <property type="protein sequence ID" value="KTD80730.1"/>
    <property type="molecule type" value="Genomic_DNA"/>
</dbReference>
<evidence type="ECO:0000313" key="2">
    <source>
        <dbReference type="EMBL" id="KTD80730.1"/>
    </source>
</evidence>
<dbReference type="Proteomes" id="UP000054662">
    <property type="component" value="Unassembled WGS sequence"/>
</dbReference>
<protein>
    <submittedName>
        <fullName evidence="2">Uncharacterized protein</fullName>
    </submittedName>
</protein>
<accession>A0A0W1AH80</accession>
<reference evidence="2 3" key="1">
    <citation type="submission" date="2015-11" db="EMBL/GenBank/DDBJ databases">
        <title>Genomic analysis of 38 Legionella species identifies large and diverse effector repertoires.</title>
        <authorList>
            <person name="Burstein D."/>
            <person name="Amaro F."/>
            <person name="Zusman T."/>
            <person name="Lifshitz Z."/>
            <person name="Cohen O."/>
            <person name="Gilbert J.A."/>
            <person name="Pupko T."/>
            <person name="Shuman H.A."/>
            <person name="Segal G."/>
        </authorList>
    </citation>
    <scope>NUCLEOTIDE SEQUENCE [LARGE SCALE GENOMIC DNA]</scope>
    <source>
        <strain evidence="2 3">ATCC 49508</strain>
    </source>
</reference>
<organism evidence="2 3">
    <name type="scientific">Legionella worsleiensis</name>
    <dbReference type="NCBI Taxonomy" id="45076"/>
    <lineage>
        <taxon>Bacteria</taxon>
        <taxon>Pseudomonadati</taxon>
        <taxon>Pseudomonadota</taxon>
        <taxon>Gammaproteobacteria</taxon>
        <taxon>Legionellales</taxon>
        <taxon>Legionellaceae</taxon>
        <taxon>Legionella</taxon>
    </lineage>
</organism>
<gene>
    <name evidence="2" type="ORF">Lwor_0973</name>
</gene>
<dbReference type="STRING" id="45076.Lwor_0973"/>
<name>A0A0W1AH80_9GAMM</name>
<keyword evidence="3" id="KW-1185">Reference proteome</keyword>
<feature type="compositionally biased region" description="Basic and acidic residues" evidence="1">
    <location>
        <begin position="116"/>
        <end position="127"/>
    </location>
</feature>
<sequence length="127" mass="14237">MLKDAFKGESRLNPDMFALMAEPLKPVTRGWCGMLKEGASSVLYRVVPIMLPTMHFTRIQQKLGQHTLDAVMITPSSLGKCKPIRPVKSGNFSGFRLNRTGSSKARNSSRHLVRPNPEKEAADRLDW</sequence>
<feature type="region of interest" description="Disordered" evidence="1">
    <location>
        <begin position="84"/>
        <end position="127"/>
    </location>
</feature>
<comment type="caution">
    <text evidence="2">The sequence shown here is derived from an EMBL/GenBank/DDBJ whole genome shotgun (WGS) entry which is preliminary data.</text>
</comment>
<dbReference type="AlphaFoldDB" id="A0A0W1AH80"/>
<proteinExistence type="predicted"/>